<dbReference type="Proteomes" id="UP000594638">
    <property type="component" value="Unassembled WGS sequence"/>
</dbReference>
<keyword evidence="5" id="KW-0325">Glycoprotein</keyword>
<feature type="chain" id="PRO_5035885095" evidence="8">
    <location>
        <begin position="20"/>
        <end position="453"/>
    </location>
</feature>
<dbReference type="PRINTS" id="PR00792">
    <property type="entry name" value="PEPSIN"/>
</dbReference>
<evidence type="ECO:0000256" key="5">
    <source>
        <dbReference type="ARBA" id="ARBA00023180"/>
    </source>
</evidence>
<dbReference type="CDD" id="cd05476">
    <property type="entry name" value="pepsin_A_like_plant"/>
    <property type="match status" value="1"/>
</dbReference>
<dbReference type="SUPFAM" id="SSF50630">
    <property type="entry name" value="Acid proteases"/>
    <property type="match status" value="1"/>
</dbReference>
<evidence type="ECO:0000256" key="2">
    <source>
        <dbReference type="ARBA" id="ARBA00022670"/>
    </source>
</evidence>
<feature type="signal peptide" evidence="8">
    <location>
        <begin position="1"/>
        <end position="19"/>
    </location>
</feature>
<dbReference type="FunFam" id="2.40.70.10:FF:000215">
    <property type="entry name" value="Aspartyl protease family protein 2"/>
    <property type="match status" value="1"/>
</dbReference>
<dbReference type="PANTHER" id="PTHR47967">
    <property type="entry name" value="OS07G0603500 PROTEIN-RELATED"/>
    <property type="match status" value="1"/>
</dbReference>
<feature type="domain" description="Peptidase A1" evidence="9">
    <location>
        <begin position="85"/>
        <end position="445"/>
    </location>
</feature>
<dbReference type="EMBL" id="CACTIH010007288">
    <property type="protein sequence ID" value="CAA3007960.1"/>
    <property type="molecule type" value="Genomic_DNA"/>
</dbReference>
<feature type="active site" evidence="6">
    <location>
        <position position="328"/>
    </location>
</feature>
<dbReference type="GO" id="GO:0006508">
    <property type="term" value="P:proteolysis"/>
    <property type="evidence" value="ECO:0007669"/>
    <property type="project" value="UniProtKB-KW"/>
</dbReference>
<comment type="caution">
    <text evidence="10">The sequence shown here is derived from an EMBL/GenBank/DDBJ whole genome shotgun (WGS) entry which is preliminary data.</text>
</comment>
<dbReference type="InterPro" id="IPR032861">
    <property type="entry name" value="TAXi_N"/>
</dbReference>
<accession>A0A8S0TPL1</accession>
<name>A0A8S0TPL1_OLEEU</name>
<reference evidence="10 11" key="1">
    <citation type="submission" date="2019-12" db="EMBL/GenBank/DDBJ databases">
        <authorList>
            <person name="Alioto T."/>
            <person name="Alioto T."/>
            <person name="Gomez Garrido J."/>
        </authorList>
    </citation>
    <scope>NUCLEOTIDE SEQUENCE [LARGE SCALE GENOMIC DNA]</scope>
</reference>
<protein>
    <submittedName>
        <fullName evidence="10">Aspartyl protease family 2</fullName>
    </submittedName>
</protein>
<feature type="disulfide bond" evidence="7">
    <location>
        <begin position="116"/>
        <end position="120"/>
    </location>
</feature>
<evidence type="ECO:0000313" key="10">
    <source>
        <dbReference type="EMBL" id="CAA3007960.1"/>
    </source>
</evidence>
<dbReference type="InterPro" id="IPR001461">
    <property type="entry name" value="Aspartic_peptidase_A1"/>
</dbReference>
<comment type="similarity">
    <text evidence="1">Belongs to the peptidase A1 family.</text>
</comment>
<keyword evidence="4" id="KW-0378">Hydrolase</keyword>
<dbReference type="Pfam" id="PF14541">
    <property type="entry name" value="TAXi_C"/>
    <property type="match status" value="1"/>
</dbReference>
<evidence type="ECO:0000313" key="11">
    <source>
        <dbReference type="Proteomes" id="UP000594638"/>
    </source>
</evidence>
<keyword evidence="3" id="KW-0064">Aspartyl protease</keyword>
<dbReference type="PANTHER" id="PTHR47967:SF46">
    <property type="entry name" value="ASPARTIC PROTEINASE NEPENTHESIN-1"/>
    <property type="match status" value="1"/>
</dbReference>
<keyword evidence="8" id="KW-0732">Signal</keyword>
<dbReference type="InterPro" id="IPR033121">
    <property type="entry name" value="PEPTIDASE_A1"/>
</dbReference>
<dbReference type="AlphaFoldDB" id="A0A8S0TPL1"/>
<dbReference type="PROSITE" id="PS51767">
    <property type="entry name" value="PEPTIDASE_A1"/>
    <property type="match status" value="1"/>
</dbReference>
<feature type="active site" evidence="6">
    <location>
        <position position="103"/>
    </location>
</feature>
<gene>
    <name evidence="10" type="ORF">OLEA9_A059222</name>
</gene>
<dbReference type="Gramene" id="OE9A059222T1">
    <property type="protein sequence ID" value="OE9A059222C1"/>
    <property type="gene ID" value="OE9A059222"/>
</dbReference>
<dbReference type="InterPro" id="IPR034161">
    <property type="entry name" value="Pepsin-like_plant"/>
</dbReference>
<evidence type="ECO:0000256" key="7">
    <source>
        <dbReference type="PIRSR" id="PIRSR601461-2"/>
    </source>
</evidence>
<evidence type="ECO:0000256" key="3">
    <source>
        <dbReference type="ARBA" id="ARBA00022750"/>
    </source>
</evidence>
<proteinExistence type="inferred from homology"/>
<organism evidence="10 11">
    <name type="scientific">Olea europaea subsp. europaea</name>
    <dbReference type="NCBI Taxonomy" id="158383"/>
    <lineage>
        <taxon>Eukaryota</taxon>
        <taxon>Viridiplantae</taxon>
        <taxon>Streptophyta</taxon>
        <taxon>Embryophyta</taxon>
        <taxon>Tracheophyta</taxon>
        <taxon>Spermatophyta</taxon>
        <taxon>Magnoliopsida</taxon>
        <taxon>eudicotyledons</taxon>
        <taxon>Gunneridae</taxon>
        <taxon>Pentapetalae</taxon>
        <taxon>asterids</taxon>
        <taxon>lamiids</taxon>
        <taxon>Lamiales</taxon>
        <taxon>Oleaceae</taxon>
        <taxon>Oleeae</taxon>
        <taxon>Olea</taxon>
    </lineage>
</organism>
<dbReference type="InterPro" id="IPR021109">
    <property type="entry name" value="Peptidase_aspartic_dom_sf"/>
</dbReference>
<dbReference type="OrthoDB" id="2747330at2759"/>
<sequence length="453" mass="49694">MAVISISSCLLIFFFLVAATLPDLPSAYLKLPLLRKNPYPPAPSEALFADSRRVSALYSALHQRHRHFHAKLPITSAASFGSGQYLVSVHLGTPPQRLLLVTDTGSDLTWVTCSACRQNCSSRATFFPRQSTTFSPYHCFDSSCKLVPHPREHVPCNHSRLHSTCRYEYSYSDGSVSRGFYSHETTTFNSSSGKLVQFQYLSFGCGFNNSGPSVSGPSFNGANGVMGLGRGPISFFSQLGRQFGHKFSYCLMDYTLSPPSTSYLLIGGSKYRGAKRYKLSFTPLLSNPLSPTFYYIGIDSVFVNNVKLHISPSVWAIDELGNGGTVVDSGTTLTFLKEPAYRIILATVDRLVKLPKSVEPSLGFDLCFNVSNELRPSLPRLSFKLGGGSLFAPPPRNYFIDAADGVKCLALQPVKPSSGFSVIGNLMQQGYTFEFDKDRMRLGYSRHGCAGPS</sequence>
<keyword evidence="7" id="KW-1015">Disulfide bond</keyword>
<evidence type="ECO:0000256" key="8">
    <source>
        <dbReference type="SAM" id="SignalP"/>
    </source>
</evidence>
<evidence type="ECO:0000259" key="9">
    <source>
        <dbReference type="PROSITE" id="PS51767"/>
    </source>
</evidence>
<dbReference type="InterPro" id="IPR051708">
    <property type="entry name" value="Plant_Aspart_Prot_A1"/>
</dbReference>
<dbReference type="Gene3D" id="2.40.70.10">
    <property type="entry name" value="Acid Proteases"/>
    <property type="match status" value="2"/>
</dbReference>
<dbReference type="InterPro" id="IPR032799">
    <property type="entry name" value="TAXi_C"/>
</dbReference>
<evidence type="ECO:0000256" key="4">
    <source>
        <dbReference type="ARBA" id="ARBA00022801"/>
    </source>
</evidence>
<dbReference type="Pfam" id="PF14543">
    <property type="entry name" value="TAXi_N"/>
    <property type="match status" value="1"/>
</dbReference>
<evidence type="ECO:0000256" key="1">
    <source>
        <dbReference type="ARBA" id="ARBA00007447"/>
    </source>
</evidence>
<evidence type="ECO:0000256" key="6">
    <source>
        <dbReference type="PIRSR" id="PIRSR601461-1"/>
    </source>
</evidence>
<keyword evidence="2 10" id="KW-0645">Protease</keyword>
<keyword evidence="11" id="KW-1185">Reference proteome</keyword>
<dbReference type="FunFam" id="2.40.70.10:FF:000033">
    <property type="entry name" value="Aspartyl protease family protein"/>
    <property type="match status" value="1"/>
</dbReference>
<dbReference type="GO" id="GO:0004190">
    <property type="term" value="F:aspartic-type endopeptidase activity"/>
    <property type="evidence" value="ECO:0007669"/>
    <property type="project" value="UniProtKB-KW"/>
</dbReference>